<name>A0A918JNI0_9ALTE</name>
<dbReference type="GO" id="GO:0005886">
    <property type="term" value="C:plasma membrane"/>
    <property type="evidence" value="ECO:0007669"/>
    <property type="project" value="TreeGrafter"/>
</dbReference>
<dbReference type="Pfam" id="PF02447">
    <property type="entry name" value="GntP_permease"/>
    <property type="match status" value="1"/>
</dbReference>
<feature type="transmembrane region" description="Helical" evidence="1">
    <location>
        <begin position="117"/>
        <end position="140"/>
    </location>
</feature>
<feature type="transmembrane region" description="Helical" evidence="1">
    <location>
        <begin position="395"/>
        <end position="414"/>
    </location>
</feature>
<feature type="transmembrane region" description="Helical" evidence="1">
    <location>
        <begin position="353"/>
        <end position="383"/>
    </location>
</feature>
<reference evidence="2" key="1">
    <citation type="journal article" date="2014" name="Int. J. Syst. Evol. Microbiol.">
        <title>Complete genome sequence of Corynebacterium casei LMG S-19264T (=DSM 44701T), isolated from a smear-ripened cheese.</title>
        <authorList>
            <consortium name="US DOE Joint Genome Institute (JGI-PGF)"/>
            <person name="Walter F."/>
            <person name="Albersmeier A."/>
            <person name="Kalinowski J."/>
            <person name="Ruckert C."/>
        </authorList>
    </citation>
    <scope>NUCLEOTIDE SEQUENCE</scope>
    <source>
        <strain evidence="2">KCTC 22164</strain>
    </source>
</reference>
<dbReference type="AlphaFoldDB" id="A0A918JNI0"/>
<dbReference type="NCBIfam" id="TIGR00791">
    <property type="entry name" value="gntP"/>
    <property type="match status" value="1"/>
</dbReference>
<accession>A0A918JNI0</accession>
<dbReference type="EMBL" id="BMXP01000006">
    <property type="protein sequence ID" value="GGW89384.1"/>
    <property type="molecule type" value="Genomic_DNA"/>
</dbReference>
<keyword evidence="1" id="KW-0812">Transmembrane</keyword>
<feature type="transmembrane region" description="Helical" evidence="1">
    <location>
        <begin position="147"/>
        <end position="165"/>
    </location>
</feature>
<feature type="transmembrane region" description="Helical" evidence="1">
    <location>
        <begin position="177"/>
        <end position="204"/>
    </location>
</feature>
<feature type="transmembrane region" description="Helical" evidence="1">
    <location>
        <begin position="12"/>
        <end position="31"/>
    </location>
</feature>
<feature type="transmembrane region" description="Helical" evidence="1">
    <location>
        <begin position="434"/>
        <end position="458"/>
    </location>
</feature>
<evidence type="ECO:0000313" key="2">
    <source>
        <dbReference type="EMBL" id="GGW89384.1"/>
    </source>
</evidence>
<sequence length="459" mass="47942">MNTIATQSDPIMLLSTGFAMIMLLMVLIIAVRIHALIALIIVSLVTALLTGIAPANVLDVMLEGFGSTLAAVALLVGLGGMLGKILEVSGGADVLAQRMIAFCGLRRAPLALGITSLLFGFPIFFDAGLIVMMPILLSVARRLKQSTLLTVLPAAGAFAVMHAFVPPHPGPVAAADLLGADIGLLLLIGGAIALPTWFIGSYLYGMYAGKQWFLSLPAWFTDDKRSDDEDHATPAFSTVLAVLVLPFGLICFDTVVNTLQVAGLLGSESDTWAMVRIIGKTPVALLLTLLLAFVLLRSQFSRKDYETLCNDALGPLCAVILVTGAGGMFGGVLRAAGIGDAFAQMLMDTGLPVIVAAFVMSVCLRIAQGSATVALTTTAALMAPVVSSVSGLSPVDICCIVIAIAGGATVLSHFNDSGFWLVSRLLEMDEKTTLKTWTVMETLLGSTAFVLALAVSLVF</sequence>
<dbReference type="Proteomes" id="UP000631300">
    <property type="component" value="Unassembled WGS sequence"/>
</dbReference>
<evidence type="ECO:0000256" key="1">
    <source>
        <dbReference type="SAM" id="Phobius"/>
    </source>
</evidence>
<proteinExistence type="predicted"/>
<dbReference type="InterPro" id="IPR003474">
    <property type="entry name" value="Glcn_transporter"/>
</dbReference>
<dbReference type="PANTHER" id="PTHR30354">
    <property type="entry name" value="GNT FAMILY GLUCONATE TRANSPORTER"/>
    <property type="match status" value="1"/>
</dbReference>
<comment type="caution">
    <text evidence="2">The sequence shown here is derived from an EMBL/GenBank/DDBJ whole genome shotgun (WGS) entry which is preliminary data.</text>
</comment>
<feature type="transmembrane region" description="Helical" evidence="1">
    <location>
        <begin position="308"/>
        <end position="333"/>
    </location>
</feature>
<feature type="transmembrane region" description="Helical" evidence="1">
    <location>
        <begin position="277"/>
        <end position="296"/>
    </location>
</feature>
<dbReference type="PANTHER" id="PTHR30354:SF25">
    <property type="entry name" value="INNER MEMBRANE PERMEASE YGBN"/>
    <property type="match status" value="1"/>
</dbReference>
<feature type="transmembrane region" description="Helical" evidence="1">
    <location>
        <begin position="37"/>
        <end position="58"/>
    </location>
</feature>
<dbReference type="GO" id="GO:0015128">
    <property type="term" value="F:gluconate transmembrane transporter activity"/>
    <property type="evidence" value="ECO:0007669"/>
    <property type="project" value="InterPro"/>
</dbReference>
<dbReference type="PIRSF" id="PIRSF002746">
    <property type="entry name" value="Gluconate_transporter"/>
    <property type="match status" value="1"/>
</dbReference>
<dbReference type="RefSeq" id="WP_189406779.1">
    <property type="nucleotide sequence ID" value="NZ_BMXP01000006.1"/>
</dbReference>
<feature type="transmembrane region" description="Helical" evidence="1">
    <location>
        <begin position="65"/>
        <end position="86"/>
    </location>
</feature>
<gene>
    <name evidence="2" type="ORF">GCM10007391_24530</name>
</gene>
<organism evidence="2 3">
    <name type="scientific">Alteromonas halophila</name>
    <dbReference type="NCBI Taxonomy" id="516698"/>
    <lineage>
        <taxon>Bacteria</taxon>
        <taxon>Pseudomonadati</taxon>
        <taxon>Pseudomonadota</taxon>
        <taxon>Gammaproteobacteria</taxon>
        <taxon>Alteromonadales</taxon>
        <taxon>Alteromonadaceae</taxon>
        <taxon>Alteromonas/Salinimonas group</taxon>
        <taxon>Alteromonas</taxon>
    </lineage>
</organism>
<reference evidence="2" key="2">
    <citation type="submission" date="2020-09" db="EMBL/GenBank/DDBJ databases">
        <authorList>
            <person name="Sun Q."/>
            <person name="Kim S."/>
        </authorList>
    </citation>
    <scope>NUCLEOTIDE SEQUENCE</scope>
    <source>
        <strain evidence="2">KCTC 22164</strain>
    </source>
</reference>
<keyword evidence="1" id="KW-0472">Membrane</keyword>
<keyword evidence="1" id="KW-1133">Transmembrane helix</keyword>
<evidence type="ECO:0000313" key="3">
    <source>
        <dbReference type="Proteomes" id="UP000631300"/>
    </source>
</evidence>
<keyword evidence="3" id="KW-1185">Reference proteome</keyword>
<protein>
    <submittedName>
        <fullName evidence="2">Permease</fullName>
    </submittedName>
</protein>
<feature type="transmembrane region" description="Helical" evidence="1">
    <location>
        <begin position="235"/>
        <end position="257"/>
    </location>
</feature>